<accession>A0A2V1H042</accession>
<proteinExistence type="predicted"/>
<feature type="transmembrane region" description="Helical" evidence="6">
    <location>
        <begin position="97"/>
        <end position="116"/>
    </location>
</feature>
<keyword evidence="5 6" id="KW-0472">Membrane</keyword>
<evidence type="ECO:0000313" key="8">
    <source>
        <dbReference type="Proteomes" id="UP000244906"/>
    </source>
</evidence>
<keyword evidence="2" id="KW-1003">Cell membrane</keyword>
<dbReference type="NCBIfam" id="TIGR00765">
    <property type="entry name" value="yihY_not_rbn"/>
    <property type="match status" value="1"/>
</dbReference>
<evidence type="ECO:0000256" key="3">
    <source>
        <dbReference type="ARBA" id="ARBA00022692"/>
    </source>
</evidence>
<comment type="subcellular location">
    <subcellularLocation>
        <location evidence="1">Cell membrane</location>
        <topology evidence="1">Multi-pass membrane protein</topology>
    </subcellularLocation>
</comment>
<dbReference type="InterPro" id="IPR017039">
    <property type="entry name" value="Virul_fac_BrkB"/>
</dbReference>
<comment type="caution">
    <text evidence="7">The sequence shown here is derived from an EMBL/GenBank/DDBJ whole genome shotgun (WGS) entry which is preliminary data.</text>
</comment>
<keyword evidence="3 6" id="KW-0812">Transmembrane</keyword>
<feature type="transmembrane region" description="Helical" evidence="6">
    <location>
        <begin position="209"/>
        <end position="231"/>
    </location>
</feature>
<keyword evidence="8" id="KW-1185">Reference proteome</keyword>
<reference evidence="7 8" key="1">
    <citation type="submission" date="2018-04" db="EMBL/GenBank/DDBJ databases">
        <title>Thalassorhabdus spongiae gen. nov., sp. nov., isolated from a marine sponge in South-West Iceland.</title>
        <authorList>
            <person name="Knobloch S."/>
            <person name="Daussin A."/>
            <person name="Johannsson R."/>
            <person name="Marteinsson V.T."/>
        </authorList>
    </citation>
    <scope>NUCLEOTIDE SEQUENCE [LARGE SCALE GENOMIC DNA]</scope>
    <source>
        <strain evidence="7 8">Hp12</strain>
    </source>
</reference>
<dbReference type="GO" id="GO:0005886">
    <property type="term" value="C:plasma membrane"/>
    <property type="evidence" value="ECO:0007669"/>
    <property type="project" value="UniProtKB-SubCell"/>
</dbReference>
<evidence type="ECO:0000256" key="5">
    <source>
        <dbReference type="ARBA" id="ARBA00023136"/>
    </source>
</evidence>
<evidence type="ECO:0000256" key="1">
    <source>
        <dbReference type="ARBA" id="ARBA00004651"/>
    </source>
</evidence>
<evidence type="ECO:0000256" key="6">
    <source>
        <dbReference type="SAM" id="Phobius"/>
    </source>
</evidence>
<sequence length="277" mass="30051">MEFAVKKAFNKLFYGAKSFITEAGEKQLTLRAAALSWTAMFALVPLITVGFGILGSLPQLAGVEQILDQYLRDHLLPASASQVLDKLKSFADHAQNLALPGMAILAVTALALVYSLEGHFNALWDAPSKRPIVARFTLFWTLLTLGPLLAGSALVFASLGLPLVESATSKVGFQLPGTGLLSWLMIGLLLTLVYLILPNCKVGWRNAIASGLIISSLLKLLQWGVSLLALQGNNYQLIYGVFASVPLFLLWMHASFFLLLVGVILSRYLSFTKSLDI</sequence>
<keyword evidence="4 6" id="KW-1133">Transmembrane helix</keyword>
<evidence type="ECO:0000256" key="4">
    <source>
        <dbReference type="ARBA" id="ARBA00022989"/>
    </source>
</evidence>
<dbReference type="Pfam" id="PF03631">
    <property type="entry name" value="Virul_fac_BrkB"/>
    <property type="match status" value="1"/>
</dbReference>
<dbReference type="Proteomes" id="UP000244906">
    <property type="component" value="Unassembled WGS sequence"/>
</dbReference>
<dbReference type="AlphaFoldDB" id="A0A2V1H042"/>
<dbReference type="PANTHER" id="PTHR30213">
    <property type="entry name" value="INNER MEMBRANE PROTEIN YHJD"/>
    <property type="match status" value="1"/>
</dbReference>
<evidence type="ECO:0000256" key="2">
    <source>
        <dbReference type="ARBA" id="ARBA00022475"/>
    </source>
</evidence>
<dbReference type="PANTHER" id="PTHR30213:SF0">
    <property type="entry name" value="UPF0761 MEMBRANE PROTEIN YIHY"/>
    <property type="match status" value="1"/>
</dbReference>
<gene>
    <name evidence="7" type="ORF">DC094_15000</name>
</gene>
<feature type="transmembrane region" description="Helical" evidence="6">
    <location>
        <begin position="34"/>
        <end position="54"/>
    </location>
</feature>
<feature type="transmembrane region" description="Helical" evidence="6">
    <location>
        <begin position="137"/>
        <end position="160"/>
    </location>
</feature>
<dbReference type="EMBL" id="QDDL01000006">
    <property type="protein sequence ID" value="PVZ67739.1"/>
    <property type="molecule type" value="Genomic_DNA"/>
</dbReference>
<protein>
    <submittedName>
        <fullName evidence="7">Uncharacterized protein</fullName>
    </submittedName>
</protein>
<name>A0A2V1H042_9GAMM</name>
<feature type="transmembrane region" description="Helical" evidence="6">
    <location>
        <begin position="237"/>
        <end position="265"/>
    </location>
</feature>
<evidence type="ECO:0000313" key="7">
    <source>
        <dbReference type="EMBL" id="PVZ67739.1"/>
    </source>
</evidence>
<organism evidence="7 8">
    <name type="scientific">Pelagibaculum spongiae</name>
    <dbReference type="NCBI Taxonomy" id="2080658"/>
    <lineage>
        <taxon>Bacteria</taxon>
        <taxon>Pseudomonadati</taxon>
        <taxon>Pseudomonadota</taxon>
        <taxon>Gammaproteobacteria</taxon>
        <taxon>Oceanospirillales</taxon>
        <taxon>Pelagibaculum</taxon>
    </lineage>
</organism>
<dbReference type="PIRSF" id="PIRSF035875">
    <property type="entry name" value="RNase_BN"/>
    <property type="match status" value="1"/>
</dbReference>
<feature type="transmembrane region" description="Helical" evidence="6">
    <location>
        <begin position="180"/>
        <end position="197"/>
    </location>
</feature>